<evidence type="ECO:0000313" key="3">
    <source>
        <dbReference type="RefSeq" id="XP_033353890.1"/>
    </source>
</evidence>
<feature type="coiled-coil region" evidence="1">
    <location>
        <begin position="123"/>
        <end position="150"/>
    </location>
</feature>
<organism evidence="2 3">
    <name type="scientific">Bombus vosnesenskii</name>
    <dbReference type="NCBI Taxonomy" id="207650"/>
    <lineage>
        <taxon>Eukaryota</taxon>
        <taxon>Metazoa</taxon>
        <taxon>Ecdysozoa</taxon>
        <taxon>Arthropoda</taxon>
        <taxon>Hexapoda</taxon>
        <taxon>Insecta</taxon>
        <taxon>Pterygota</taxon>
        <taxon>Neoptera</taxon>
        <taxon>Endopterygota</taxon>
        <taxon>Hymenoptera</taxon>
        <taxon>Apocrita</taxon>
        <taxon>Aculeata</taxon>
        <taxon>Apoidea</taxon>
        <taxon>Anthophila</taxon>
        <taxon>Apidae</taxon>
        <taxon>Bombus</taxon>
        <taxon>Pyrobombus</taxon>
    </lineage>
</organism>
<keyword evidence="1" id="KW-0175">Coiled coil</keyword>
<evidence type="ECO:0000313" key="2">
    <source>
        <dbReference type="Proteomes" id="UP000504631"/>
    </source>
</evidence>
<keyword evidence="2" id="KW-1185">Reference proteome</keyword>
<gene>
    <name evidence="3" type="primary">LOC117235706</name>
</gene>
<accession>A0A6J3KLK9</accession>
<dbReference type="Proteomes" id="UP000504631">
    <property type="component" value="Unplaced"/>
</dbReference>
<dbReference type="AlphaFoldDB" id="A0A6J3KLK9"/>
<dbReference type="GeneID" id="117235706"/>
<dbReference type="KEGG" id="bvk:117235706"/>
<evidence type="ECO:0000256" key="1">
    <source>
        <dbReference type="SAM" id="Coils"/>
    </source>
</evidence>
<feature type="coiled-coil region" evidence="1">
    <location>
        <begin position="194"/>
        <end position="221"/>
    </location>
</feature>
<name>A0A6J3KLK9_9HYME</name>
<proteinExistence type="predicted"/>
<reference evidence="3" key="1">
    <citation type="submission" date="2025-08" db="UniProtKB">
        <authorList>
            <consortium name="RefSeq"/>
        </authorList>
    </citation>
    <scope>IDENTIFICATION</scope>
    <source>
        <tissue evidence="3">Muscle</tissue>
    </source>
</reference>
<protein>
    <submittedName>
        <fullName evidence="3">Uncharacterized protein LOC117235706</fullName>
    </submittedName>
</protein>
<dbReference type="RefSeq" id="XP_033353890.1">
    <property type="nucleotide sequence ID" value="XM_033497999.1"/>
</dbReference>
<sequence length="221" mass="26361">MTESSKKMEDIYEEFTNQVDRINYLIKQFTELEETNGKQKKDRYYWNSHLSTLSMNIWAGQVKYLELQKKEASLKKAISKATNVIDLKQQELKDLITKRTTYFTKQCDKFRIKGIRYTNNFLHAQTEYTNKNLRDKIEEFQKQYQQMYNELPTFAEKLSNLETISNSEETETASKVNFVLTNITTINTYKLLQITCAQNMLRKLENEIKQKRMILNNVQNK</sequence>